<dbReference type="InterPro" id="IPR024516">
    <property type="entry name" value="Mce_C"/>
</dbReference>
<proteinExistence type="predicted"/>
<dbReference type="InterPro" id="IPR052336">
    <property type="entry name" value="MlaD_Phospholipid_Transporter"/>
</dbReference>
<dbReference type="GO" id="GO:0005576">
    <property type="term" value="C:extracellular region"/>
    <property type="evidence" value="ECO:0007669"/>
    <property type="project" value="TreeGrafter"/>
</dbReference>
<accession>A0A9X3BM58</accession>
<dbReference type="Pfam" id="PF02470">
    <property type="entry name" value="MlaD"/>
    <property type="match status" value="1"/>
</dbReference>
<dbReference type="NCBIfam" id="TIGR00996">
    <property type="entry name" value="Mtu_fam_mce"/>
    <property type="match status" value="1"/>
</dbReference>
<evidence type="ECO:0000313" key="6">
    <source>
        <dbReference type="Proteomes" id="UP001140293"/>
    </source>
</evidence>
<reference evidence="5" key="1">
    <citation type="submission" date="2020-07" db="EMBL/GenBank/DDBJ databases">
        <authorList>
            <person name="Pettersson B.M.F."/>
            <person name="Behra P.R.K."/>
            <person name="Ramesh M."/>
            <person name="Das S."/>
            <person name="Dasgupta S."/>
            <person name="Kirsebom L.A."/>
        </authorList>
    </citation>
    <scope>NUCLEOTIDE SEQUENCE</scope>
    <source>
        <strain evidence="5">DSM 44615</strain>
    </source>
</reference>
<dbReference type="Proteomes" id="UP001140293">
    <property type="component" value="Unassembled WGS sequence"/>
</dbReference>
<dbReference type="EMBL" id="JACKSJ010000051">
    <property type="protein sequence ID" value="MCV7169590.1"/>
    <property type="molecule type" value="Genomic_DNA"/>
</dbReference>
<comment type="caution">
    <text evidence="5">The sequence shown here is derived from an EMBL/GenBank/DDBJ whole genome shotgun (WGS) entry which is preliminary data.</text>
</comment>
<evidence type="ECO:0000313" key="5">
    <source>
        <dbReference type="EMBL" id="MCV7169590.1"/>
    </source>
</evidence>
<feature type="region of interest" description="Disordered" evidence="1">
    <location>
        <begin position="397"/>
        <end position="432"/>
    </location>
</feature>
<gene>
    <name evidence="5" type="ORF">H7I41_06605</name>
</gene>
<feature type="domain" description="Mammalian cell entry C-terminal" evidence="4">
    <location>
        <begin position="126"/>
        <end position="343"/>
    </location>
</feature>
<sequence length="432" mass="44893">MNGTVHRRRRRLHPGWSAAILFTVVAVVFVLTAASFAGWFTSYVPVTMTSDRAGLIMESGAKVKMRGVAVGRVGGIDRAGSDVRLDLHIDPERIADIPANVEAEIQASTLFGAKFVNLVYPAEPTARRLARGAVLRARNVTTEVNTVFENLVGVLERIDPAKLNAILTALAEGVRGRGPQLGAALSDARTVVVALNERSPALTRDIAALRGFSDTYGAAAGDLLTVLDAAATAGDTLVAGTADLDGLLLNVSGLARSGIDLLAPNRDNLVRAVNDLEPTTALLLRYNPILTCTLLGAKWFLDNGGGNIGANGRTGTIDAGLGLGDDPYRYPENLPKVAATGGPGGRPGCGSLPDASANYPVRYLVTDTGWGAGLDVRPNPGIGHPWWVNYFPVTRAVPEPPSVRGEGPPAPGPAPGPPPPPPAPAPAIGTPP</sequence>
<keyword evidence="2" id="KW-1133">Transmembrane helix</keyword>
<dbReference type="InterPro" id="IPR005693">
    <property type="entry name" value="Mce"/>
</dbReference>
<protein>
    <submittedName>
        <fullName evidence="5">MCE family protein</fullName>
    </submittedName>
</protein>
<evidence type="ECO:0000259" key="4">
    <source>
        <dbReference type="Pfam" id="PF11887"/>
    </source>
</evidence>
<feature type="transmembrane region" description="Helical" evidence="2">
    <location>
        <begin position="16"/>
        <end position="40"/>
    </location>
</feature>
<dbReference type="Pfam" id="PF11887">
    <property type="entry name" value="Mce4_CUP1"/>
    <property type="match status" value="1"/>
</dbReference>
<evidence type="ECO:0000256" key="2">
    <source>
        <dbReference type="SAM" id="Phobius"/>
    </source>
</evidence>
<dbReference type="AlphaFoldDB" id="A0A9X3BM58"/>
<keyword evidence="6" id="KW-1185">Reference proteome</keyword>
<organism evidence="5 6">
    <name type="scientific">[Mycobacterium] manitobense</name>
    <dbReference type="NCBI Taxonomy" id="190147"/>
    <lineage>
        <taxon>Bacteria</taxon>
        <taxon>Bacillati</taxon>
        <taxon>Actinomycetota</taxon>
        <taxon>Actinomycetes</taxon>
        <taxon>Mycobacteriales</taxon>
        <taxon>Mycobacteriaceae</taxon>
        <taxon>Mycolicibacterium</taxon>
    </lineage>
</organism>
<dbReference type="RefSeq" id="WP_264011784.1">
    <property type="nucleotide sequence ID" value="NZ_JACKSJ010000051.1"/>
</dbReference>
<reference evidence="5" key="2">
    <citation type="journal article" date="2022" name="BMC Genomics">
        <title>Comparative genome analysis of mycobacteria focusing on tRNA and non-coding RNA.</title>
        <authorList>
            <person name="Behra P.R.K."/>
            <person name="Pettersson B.M.F."/>
            <person name="Ramesh M."/>
            <person name="Das S."/>
            <person name="Dasgupta S."/>
            <person name="Kirsebom L.A."/>
        </authorList>
    </citation>
    <scope>NUCLEOTIDE SEQUENCE</scope>
    <source>
        <strain evidence="5">DSM 44615</strain>
    </source>
</reference>
<evidence type="ECO:0000256" key="1">
    <source>
        <dbReference type="SAM" id="MobiDB-lite"/>
    </source>
</evidence>
<feature type="compositionally biased region" description="Pro residues" evidence="1">
    <location>
        <begin position="408"/>
        <end position="432"/>
    </location>
</feature>
<dbReference type="GO" id="GO:0051701">
    <property type="term" value="P:biological process involved in interaction with host"/>
    <property type="evidence" value="ECO:0007669"/>
    <property type="project" value="TreeGrafter"/>
</dbReference>
<keyword evidence="2" id="KW-0472">Membrane</keyword>
<dbReference type="PANTHER" id="PTHR33371:SF19">
    <property type="entry name" value="MCE-FAMILY PROTEIN MCE4A"/>
    <property type="match status" value="1"/>
</dbReference>
<feature type="domain" description="Mce/MlaD" evidence="3">
    <location>
        <begin position="43"/>
        <end position="119"/>
    </location>
</feature>
<dbReference type="PANTHER" id="PTHR33371">
    <property type="entry name" value="INTERMEMBRANE PHOSPHOLIPID TRANSPORT SYSTEM BINDING PROTEIN MLAD-RELATED"/>
    <property type="match status" value="1"/>
</dbReference>
<dbReference type="InterPro" id="IPR003399">
    <property type="entry name" value="Mce/MlaD"/>
</dbReference>
<keyword evidence="2" id="KW-0812">Transmembrane</keyword>
<name>A0A9X3BM58_9MYCO</name>
<evidence type="ECO:0000259" key="3">
    <source>
        <dbReference type="Pfam" id="PF02470"/>
    </source>
</evidence>